<dbReference type="InterPro" id="IPR015422">
    <property type="entry name" value="PyrdxlP-dep_Trfase_small"/>
</dbReference>
<dbReference type="Gene3D" id="3.40.640.10">
    <property type="entry name" value="Type I PLP-dependent aspartate aminotransferase-like (Major domain)"/>
    <property type="match status" value="1"/>
</dbReference>
<dbReference type="PIRSF" id="PIRSF017617">
    <property type="entry name" value="Thr_aldolase"/>
    <property type="match status" value="1"/>
</dbReference>
<dbReference type="GO" id="GO:0006545">
    <property type="term" value="P:glycine biosynthetic process"/>
    <property type="evidence" value="ECO:0007669"/>
    <property type="project" value="TreeGrafter"/>
</dbReference>
<dbReference type="FunFam" id="3.90.1150.10:FF:000041">
    <property type="entry name" value="Low-specificity L-threonine aldolase"/>
    <property type="match status" value="1"/>
</dbReference>
<dbReference type="NCBIfam" id="NF007825">
    <property type="entry name" value="PRK10534.1"/>
    <property type="match status" value="1"/>
</dbReference>
<evidence type="ECO:0000313" key="7">
    <source>
        <dbReference type="EMBL" id="CAF1213589.1"/>
    </source>
</evidence>
<feature type="modified residue" description="N6-(pyridoxal phosphate)lysine" evidence="5">
    <location>
        <position position="215"/>
    </location>
</feature>
<accession>A0A814XMP1</accession>
<dbReference type="InterPro" id="IPR015421">
    <property type="entry name" value="PyrdxlP-dep_Trfase_major"/>
</dbReference>
<feature type="domain" description="Aromatic amino acid beta-eliminating lyase/threonine aldolase" evidence="6">
    <location>
        <begin position="14"/>
        <end position="302"/>
    </location>
</feature>
<evidence type="ECO:0000256" key="3">
    <source>
        <dbReference type="ARBA" id="ARBA00022898"/>
    </source>
</evidence>
<evidence type="ECO:0000313" key="9">
    <source>
        <dbReference type="Proteomes" id="UP000663829"/>
    </source>
</evidence>
<evidence type="ECO:0000256" key="4">
    <source>
        <dbReference type="ARBA" id="ARBA00023239"/>
    </source>
</evidence>
<dbReference type="Proteomes" id="UP000663829">
    <property type="component" value="Unassembled WGS sequence"/>
</dbReference>
<dbReference type="CDD" id="cd06502">
    <property type="entry name" value="TA_like"/>
    <property type="match status" value="1"/>
</dbReference>
<keyword evidence="4" id="KW-0456">Lyase</keyword>
<dbReference type="SUPFAM" id="SSF53383">
    <property type="entry name" value="PLP-dependent transferases"/>
    <property type="match status" value="1"/>
</dbReference>
<sequence length="364" mass="39657">MSSLANGTNHHYIDMRSDTVTKPTSAMRQAMYEAEVGDDVYGDDPTVIKLQSMTAKLLDKEAALFVPSGTMGNLISILTHCNTFGSEMILGDESHIHFAEQGGSATLGGIHSRTVQTQPDGTLRLSDLENLIRPFSANDDHFPITKLICLENTHNRMGGKVLSVEYINSVGELCKKYGLKLHMDGARLMNAAVKLNIEPSKLVQACDSVSFCLSKALAAPVGSLVVGRIDFIKQAKRLRKALGGGLRQSGILAAAGILSITEMPKLLKTDHDNAKLLAIGLAKIDGININADEVQTNIIFISLDSNKVSIDAPTLANKLKVNHNILIAATNIMKIRCVTHYMITKDDIQLVLKQVEYELDQHRK</sequence>
<dbReference type="OrthoDB" id="10261951at2759"/>
<reference evidence="7" key="1">
    <citation type="submission" date="2021-02" db="EMBL/GenBank/DDBJ databases">
        <authorList>
            <person name="Nowell W R."/>
        </authorList>
    </citation>
    <scope>NUCLEOTIDE SEQUENCE</scope>
</reference>
<dbReference type="EMBL" id="CAJOBC010009033">
    <property type="protein sequence ID" value="CAF3977514.1"/>
    <property type="molecule type" value="Genomic_DNA"/>
</dbReference>
<evidence type="ECO:0000256" key="2">
    <source>
        <dbReference type="ARBA" id="ARBA00006966"/>
    </source>
</evidence>
<keyword evidence="3" id="KW-0663">Pyridoxal phosphate</keyword>
<evidence type="ECO:0000259" key="6">
    <source>
        <dbReference type="Pfam" id="PF01212"/>
    </source>
</evidence>
<keyword evidence="9" id="KW-1185">Reference proteome</keyword>
<comment type="similarity">
    <text evidence="2">Belongs to the threonine aldolase family.</text>
</comment>
<name>A0A814XMP1_9BILA</name>
<dbReference type="PANTHER" id="PTHR48097">
    <property type="entry name" value="L-THREONINE ALDOLASE-RELATED"/>
    <property type="match status" value="1"/>
</dbReference>
<dbReference type="GO" id="GO:0008732">
    <property type="term" value="F:L-allo-threonine aldolase activity"/>
    <property type="evidence" value="ECO:0007669"/>
    <property type="project" value="TreeGrafter"/>
</dbReference>
<dbReference type="InterPro" id="IPR023603">
    <property type="entry name" value="Low_specificity_L-TA-like"/>
</dbReference>
<dbReference type="FunFam" id="3.40.640.10:FF:000030">
    <property type="entry name" value="Low-specificity L-threonine aldolase"/>
    <property type="match status" value="1"/>
</dbReference>
<organism evidence="7 9">
    <name type="scientific">Didymodactylos carnosus</name>
    <dbReference type="NCBI Taxonomy" id="1234261"/>
    <lineage>
        <taxon>Eukaryota</taxon>
        <taxon>Metazoa</taxon>
        <taxon>Spiralia</taxon>
        <taxon>Gnathifera</taxon>
        <taxon>Rotifera</taxon>
        <taxon>Eurotatoria</taxon>
        <taxon>Bdelloidea</taxon>
        <taxon>Philodinida</taxon>
        <taxon>Philodinidae</taxon>
        <taxon>Didymodactylos</taxon>
    </lineage>
</organism>
<dbReference type="AlphaFoldDB" id="A0A814XMP1"/>
<dbReference type="Pfam" id="PF01212">
    <property type="entry name" value="Beta_elim_lyase"/>
    <property type="match status" value="1"/>
</dbReference>
<evidence type="ECO:0000256" key="5">
    <source>
        <dbReference type="PIRSR" id="PIRSR017617-1"/>
    </source>
</evidence>
<dbReference type="InterPro" id="IPR001597">
    <property type="entry name" value="ArAA_b-elim_lyase/Thr_aldolase"/>
</dbReference>
<dbReference type="GO" id="GO:0005829">
    <property type="term" value="C:cytosol"/>
    <property type="evidence" value="ECO:0007669"/>
    <property type="project" value="TreeGrafter"/>
</dbReference>
<dbReference type="PANTHER" id="PTHR48097:SF9">
    <property type="entry name" value="L-THREONINE ALDOLASE"/>
    <property type="match status" value="1"/>
</dbReference>
<protein>
    <recommendedName>
        <fullName evidence="6">Aromatic amino acid beta-eliminating lyase/threonine aldolase domain-containing protein</fullName>
    </recommendedName>
</protein>
<gene>
    <name evidence="7" type="ORF">GPM918_LOCUS24339</name>
    <name evidence="8" type="ORF">SRO942_LOCUS24336</name>
</gene>
<proteinExistence type="inferred from homology"/>
<comment type="cofactor">
    <cofactor evidence="1">
        <name>pyridoxal 5'-phosphate</name>
        <dbReference type="ChEBI" id="CHEBI:597326"/>
    </cofactor>
</comment>
<dbReference type="Proteomes" id="UP000681722">
    <property type="component" value="Unassembled WGS sequence"/>
</dbReference>
<dbReference type="InterPro" id="IPR015424">
    <property type="entry name" value="PyrdxlP-dep_Trfase"/>
</dbReference>
<dbReference type="Gene3D" id="3.90.1150.10">
    <property type="entry name" value="Aspartate Aminotransferase, domain 1"/>
    <property type="match status" value="1"/>
</dbReference>
<dbReference type="NCBIfam" id="NF041359">
    <property type="entry name" value="GntG_guanitoxin"/>
    <property type="match status" value="1"/>
</dbReference>
<dbReference type="EMBL" id="CAJNOQ010009033">
    <property type="protein sequence ID" value="CAF1213589.1"/>
    <property type="molecule type" value="Genomic_DNA"/>
</dbReference>
<evidence type="ECO:0000256" key="1">
    <source>
        <dbReference type="ARBA" id="ARBA00001933"/>
    </source>
</evidence>
<evidence type="ECO:0000313" key="8">
    <source>
        <dbReference type="EMBL" id="CAF3977514.1"/>
    </source>
</evidence>
<comment type="caution">
    <text evidence="7">The sequence shown here is derived from an EMBL/GenBank/DDBJ whole genome shotgun (WGS) entry which is preliminary data.</text>
</comment>
<dbReference type="GO" id="GO:0006567">
    <property type="term" value="P:L-threonine catabolic process"/>
    <property type="evidence" value="ECO:0007669"/>
    <property type="project" value="TreeGrafter"/>
</dbReference>